<dbReference type="PANTHER" id="PTHR18964">
    <property type="entry name" value="ROK (REPRESSOR, ORF, KINASE) FAMILY"/>
    <property type="match status" value="1"/>
</dbReference>
<dbReference type="PANTHER" id="PTHR18964:SF170">
    <property type="entry name" value="SUGAR KINASE"/>
    <property type="match status" value="1"/>
</dbReference>
<dbReference type="Gene3D" id="3.30.420.40">
    <property type="match status" value="2"/>
</dbReference>
<comment type="similarity">
    <text evidence="1">Belongs to the ROK (NagC/XylR) family.</text>
</comment>
<dbReference type="AlphaFoldDB" id="W6AA28"/>
<dbReference type="PATRIC" id="fig|1276257.3.peg.515"/>
<evidence type="ECO:0000313" key="2">
    <source>
        <dbReference type="EMBL" id="AHI53912.1"/>
    </source>
</evidence>
<dbReference type="KEGG" id="ssab:SSABA_v1c05050"/>
<keyword evidence="2" id="KW-0808">Transferase</keyword>
<dbReference type="EMBL" id="CP006934">
    <property type="protein sequence ID" value="AHI53912.1"/>
    <property type="molecule type" value="Genomic_DNA"/>
</dbReference>
<dbReference type="SUPFAM" id="SSF53067">
    <property type="entry name" value="Actin-like ATPase domain"/>
    <property type="match status" value="1"/>
</dbReference>
<gene>
    <name evidence="2" type="primary">glk</name>
    <name evidence="2" type="ORF">SSABA_v1c05050</name>
</gene>
<dbReference type="RefSeq" id="WP_025251052.1">
    <property type="nucleotide sequence ID" value="NZ_CP006934.1"/>
</dbReference>
<dbReference type="OrthoDB" id="9810372at2"/>
<name>W6AA28_9MOLU</name>
<dbReference type="STRING" id="1276257.SSABA_v1c05050"/>
<dbReference type="HOGENOM" id="CLU_036604_0_4_14"/>
<sequence>MNKNNILAIDLGGTSAKVGIIDFQGKVLFNFIVDNQIDNILQNLFQKIMEKLKEQKISYQELECVGFSTAGFVDHQEGIVKIAGNLNWFDFNLKEEAEKIFQKKVIVLNDANAAALGEFWIGSGKKYKSVLFYTLGTGIGGAIIINGNLVEGQHGYAGEFGHGGDMQHDIDCNCGLKHCIEPTTSAVGLSKAIKLYWKKHPQDSTIKYFKNPQNVEMVDIARVYFENNNPQDLKELIIKIYKPLLNHMALMIKALDPEAILIGGGGSKMGRALLDIISCGLKPLILPIYFKDLKLETAQLGNDAGIIGAAYFAKKIIEGE</sequence>
<reference evidence="2 3" key="1">
    <citation type="journal article" date="2014" name="Genome Biol. Evol.">
        <title>Molecular evolution of the substrate utilization strategies and putative virulence factors in mosquito-associated Spiroplasma species.</title>
        <authorList>
            <person name="Chang T.H."/>
            <person name="Lo W.S."/>
            <person name="Ku C."/>
            <person name="Chen L.L."/>
            <person name="Kuo C.H."/>
        </authorList>
    </citation>
    <scope>NUCLEOTIDE SEQUENCE [LARGE SCALE GENOMIC DNA]</scope>
    <source>
        <strain evidence="2">Ar-1343</strain>
    </source>
</reference>
<evidence type="ECO:0000256" key="1">
    <source>
        <dbReference type="ARBA" id="ARBA00006479"/>
    </source>
</evidence>
<accession>W6AA28</accession>
<dbReference type="Pfam" id="PF00480">
    <property type="entry name" value="ROK"/>
    <property type="match status" value="1"/>
</dbReference>
<dbReference type="PROSITE" id="PS01125">
    <property type="entry name" value="ROK"/>
    <property type="match status" value="1"/>
</dbReference>
<dbReference type="Proteomes" id="UP000019265">
    <property type="component" value="Chromosome"/>
</dbReference>
<keyword evidence="3" id="KW-1185">Reference proteome</keyword>
<organism evidence="2 3">
    <name type="scientific">Spiroplasma sabaudiense Ar-1343</name>
    <dbReference type="NCBI Taxonomy" id="1276257"/>
    <lineage>
        <taxon>Bacteria</taxon>
        <taxon>Bacillati</taxon>
        <taxon>Mycoplasmatota</taxon>
        <taxon>Mollicutes</taxon>
        <taxon>Entomoplasmatales</taxon>
        <taxon>Spiroplasmataceae</taxon>
        <taxon>Spiroplasma</taxon>
    </lineage>
</organism>
<evidence type="ECO:0000313" key="3">
    <source>
        <dbReference type="Proteomes" id="UP000019265"/>
    </source>
</evidence>
<dbReference type="InterPro" id="IPR000600">
    <property type="entry name" value="ROK"/>
</dbReference>
<dbReference type="eggNOG" id="COG1940">
    <property type="taxonomic scope" value="Bacteria"/>
</dbReference>
<dbReference type="InterPro" id="IPR043129">
    <property type="entry name" value="ATPase_NBD"/>
</dbReference>
<keyword evidence="2" id="KW-0418">Kinase</keyword>
<proteinExistence type="inferred from homology"/>
<dbReference type="InterPro" id="IPR049874">
    <property type="entry name" value="ROK_cs"/>
</dbReference>
<protein>
    <submittedName>
        <fullName evidence="2">Glucokinase</fullName>
    </submittedName>
</protein>
<dbReference type="GO" id="GO:0016301">
    <property type="term" value="F:kinase activity"/>
    <property type="evidence" value="ECO:0007669"/>
    <property type="project" value="UniProtKB-KW"/>
</dbReference>